<dbReference type="AlphaFoldDB" id="A0AAU8CIA3"/>
<sequence length="135" mass="14850">MSPEPSERWRRIYHASVVAWAVAVVILLPAFRIQATINPFLPLLSIMESVEAVAYVLGGGSIVDILLAYPGVEASYVLSGWFMLPAWLGGLIAYSRVRNEETSRARYLLIALPVPLLAFILGGLEYANDDTVETE</sequence>
<organism evidence="2">
    <name type="scientific">Halobacterium sp. NMX12-1</name>
    <dbReference type="NCBI Taxonomy" id="3166650"/>
    <lineage>
        <taxon>Archaea</taxon>
        <taxon>Methanobacteriati</taxon>
        <taxon>Methanobacteriota</taxon>
        <taxon>Stenosarchaea group</taxon>
        <taxon>Halobacteria</taxon>
        <taxon>Halobacteriales</taxon>
        <taxon>Halobacteriaceae</taxon>
        <taxon>Halobacterium</taxon>
    </lineage>
</organism>
<feature type="transmembrane region" description="Helical" evidence="1">
    <location>
        <begin position="76"/>
        <end position="95"/>
    </location>
</feature>
<protein>
    <submittedName>
        <fullName evidence="2">Uncharacterized protein</fullName>
    </submittedName>
</protein>
<evidence type="ECO:0000256" key="1">
    <source>
        <dbReference type="SAM" id="Phobius"/>
    </source>
</evidence>
<feature type="transmembrane region" description="Helical" evidence="1">
    <location>
        <begin position="107"/>
        <end position="127"/>
    </location>
</feature>
<reference evidence="2" key="1">
    <citation type="submission" date="2024-06" db="EMBL/GenBank/DDBJ databases">
        <title>Genome Sequence of an extremely halophilic archaeon isolated from Permian era halite, Salado Formation, Carlsbad, New Mexico: Halobacterium sp. strain NMX12-1.</title>
        <authorList>
            <person name="Sotoa L."/>
            <person name="DasSarma P."/>
            <person name="Anton B.P."/>
            <person name="Vincze T."/>
            <person name="Verma I."/>
            <person name="Eralp B."/>
            <person name="Powers D.W."/>
            <person name="Dozier B.L."/>
            <person name="Roberts R.J."/>
            <person name="DasSarma S."/>
        </authorList>
    </citation>
    <scope>NUCLEOTIDE SEQUENCE</scope>
    <source>
        <strain evidence="2">NMX12-1</strain>
        <plasmid evidence="2">pNMX12-1_21</plasmid>
    </source>
</reference>
<proteinExistence type="predicted"/>
<keyword evidence="1" id="KW-1133">Transmembrane helix</keyword>
<dbReference type="GeneID" id="91110951"/>
<keyword evidence="2" id="KW-0614">Plasmid</keyword>
<keyword evidence="1" id="KW-0812">Transmembrane</keyword>
<dbReference type="RefSeq" id="WP_353635660.1">
    <property type="nucleotide sequence ID" value="NZ_CP159207.1"/>
</dbReference>
<geneLocation type="plasmid" evidence="2">
    <name>pNMX12-1_21</name>
</geneLocation>
<dbReference type="KEGG" id="hanx:ABSL23_17340"/>
<name>A0AAU8CIA3_9EURY</name>
<dbReference type="EMBL" id="CP159207">
    <property type="protein sequence ID" value="XCF18390.1"/>
    <property type="molecule type" value="Genomic_DNA"/>
</dbReference>
<evidence type="ECO:0000313" key="2">
    <source>
        <dbReference type="EMBL" id="XCF18390.1"/>
    </source>
</evidence>
<keyword evidence="1" id="KW-0472">Membrane</keyword>
<gene>
    <name evidence="2" type="ORF">ABSL23_17340</name>
</gene>
<accession>A0AAU8CIA3</accession>
<feature type="transmembrane region" description="Helical" evidence="1">
    <location>
        <begin position="12"/>
        <end position="31"/>
    </location>
</feature>